<gene>
    <name evidence="1" type="ORF">L3X38_003535</name>
</gene>
<evidence type="ECO:0000313" key="2">
    <source>
        <dbReference type="Proteomes" id="UP001054821"/>
    </source>
</evidence>
<keyword evidence="2" id="KW-1185">Reference proteome</keyword>
<dbReference type="Proteomes" id="UP001054821">
    <property type="component" value="Chromosome 1"/>
</dbReference>
<reference evidence="1 2" key="1">
    <citation type="journal article" date="2022" name="G3 (Bethesda)">
        <title>Whole-genome sequence and methylome profiling of the almond [Prunus dulcis (Mill.) D.A. Webb] cultivar 'Nonpareil'.</title>
        <authorList>
            <person name="D'Amico-Willman K.M."/>
            <person name="Ouma W.Z."/>
            <person name="Meulia T."/>
            <person name="Sideli G.M."/>
            <person name="Gradziel T.M."/>
            <person name="Fresnedo-Ramirez J."/>
        </authorList>
    </citation>
    <scope>NUCLEOTIDE SEQUENCE [LARGE SCALE GENOMIC DNA]</scope>
    <source>
        <strain evidence="1">Clone GOH B32 T37-40</strain>
    </source>
</reference>
<protein>
    <submittedName>
        <fullName evidence="1">Uncharacterized protein</fullName>
    </submittedName>
</protein>
<dbReference type="EMBL" id="JAJFAZ020000001">
    <property type="protein sequence ID" value="KAI5350644.1"/>
    <property type="molecule type" value="Genomic_DNA"/>
</dbReference>
<dbReference type="AlphaFoldDB" id="A0AAD5F274"/>
<accession>A0AAD5F274</accession>
<organism evidence="1 2">
    <name type="scientific">Prunus dulcis</name>
    <name type="common">Almond</name>
    <name type="synonym">Amygdalus dulcis</name>
    <dbReference type="NCBI Taxonomy" id="3755"/>
    <lineage>
        <taxon>Eukaryota</taxon>
        <taxon>Viridiplantae</taxon>
        <taxon>Streptophyta</taxon>
        <taxon>Embryophyta</taxon>
        <taxon>Tracheophyta</taxon>
        <taxon>Spermatophyta</taxon>
        <taxon>Magnoliopsida</taxon>
        <taxon>eudicotyledons</taxon>
        <taxon>Gunneridae</taxon>
        <taxon>Pentapetalae</taxon>
        <taxon>rosids</taxon>
        <taxon>fabids</taxon>
        <taxon>Rosales</taxon>
        <taxon>Rosaceae</taxon>
        <taxon>Amygdaloideae</taxon>
        <taxon>Amygdaleae</taxon>
        <taxon>Prunus</taxon>
    </lineage>
</organism>
<comment type="caution">
    <text evidence="1">The sequence shown here is derived from an EMBL/GenBank/DDBJ whole genome shotgun (WGS) entry which is preliminary data.</text>
</comment>
<proteinExistence type="predicted"/>
<evidence type="ECO:0000313" key="1">
    <source>
        <dbReference type="EMBL" id="KAI5350644.1"/>
    </source>
</evidence>
<sequence>MDDNDLGDIGFDPYEFANVIGDGDQPLFAGSSKYTMLSALVKLYNFKAKHGMRDVCFTELLILQGDFLLEGNTLPSSMYEAKKTLSALGMRKSTHVPMTASCIGRITKESVPAKVV</sequence>
<name>A0AAD5F274_PRUDU</name>